<keyword evidence="12 14" id="KW-0100">Branched-chain amino acid biosynthesis</keyword>
<comment type="similarity">
    <text evidence="2 13">Belongs to the isocitrate and isopropylmalate dehydrogenases family.</text>
</comment>
<comment type="subunit">
    <text evidence="3 14">Homodimer.</text>
</comment>
<evidence type="ECO:0000256" key="12">
    <source>
        <dbReference type="ARBA" id="ARBA00023304"/>
    </source>
</evidence>
<dbReference type="FunFam" id="3.40.718.10:FF:000006">
    <property type="entry name" value="3-isopropylmalate dehydrogenase"/>
    <property type="match status" value="1"/>
</dbReference>
<dbReference type="PROSITE" id="PS00470">
    <property type="entry name" value="IDH_IMDH"/>
    <property type="match status" value="1"/>
</dbReference>
<keyword evidence="8" id="KW-0460">Magnesium</keyword>
<evidence type="ECO:0000256" key="6">
    <source>
        <dbReference type="ARBA" id="ARBA00022605"/>
    </source>
</evidence>
<keyword evidence="5 14" id="KW-0432">Leucine biosynthesis</keyword>
<dbReference type="InterPro" id="IPR019818">
    <property type="entry name" value="IsoCit/isopropylmalate_DH_CS"/>
</dbReference>
<evidence type="ECO:0000256" key="13">
    <source>
        <dbReference type="RuleBase" id="RU004443"/>
    </source>
</evidence>
<evidence type="ECO:0000256" key="7">
    <source>
        <dbReference type="ARBA" id="ARBA00022723"/>
    </source>
</evidence>
<evidence type="ECO:0000256" key="11">
    <source>
        <dbReference type="ARBA" id="ARBA00023211"/>
    </source>
</evidence>
<dbReference type="UniPathway" id="UPA00048">
    <property type="reaction ID" value="UER00072"/>
</dbReference>
<feature type="compositionally biased region" description="Basic and acidic residues" evidence="15">
    <location>
        <begin position="434"/>
        <end position="449"/>
    </location>
</feature>
<proteinExistence type="inferred from homology"/>
<dbReference type="AlphaFoldDB" id="A0A0D2BDA8"/>
<accession>A0A0D2BDA8</accession>
<dbReference type="Pfam" id="PF00180">
    <property type="entry name" value="Iso_dh"/>
    <property type="match status" value="1"/>
</dbReference>
<evidence type="ECO:0000256" key="4">
    <source>
        <dbReference type="ARBA" id="ARBA00013101"/>
    </source>
</evidence>
<evidence type="ECO:0000256" key="14">
    <source>
        <dbReference type="RuleBase" id="RU004445"/>
    </source>
</evidence>
<comment type="catalytic activity">
    <reaction evidence="14">
        <text>(2R,3S)-3-isopropylmalate + NAD(+) = 4-methyl-2-oxopentanoate + CO2 + NADH</text>
        <dbReference type="Rhea" id="RHEA:32271"/>
        <dbReference type="ChEBI" id="CHEBI:16526"/>
        <dbReference type="ChEBI" id="CHEBI:17865"/>
        <dbReference type="ChEBI" id="CHEBI:35121"/>
        <dbReference type="ChEBI" id="CHEBI:57540"/>
        <dbReference type="ChEBI" id="CHEBI:57945"/>
        <dbReference type="EC" id="1.1.1.85"/>
    </reaction>
</comment>
<dbReference type="Proteomes" id="UP000054466">
    <property type="component" value="Unassembled WGS sequence"/>
</dbReference>
<organism evidence="17 18">
    <name type="scientific">Cladophialophora immunda</name>
    <dbReference type="NCBI Taxonomy" id="569365"/>
    <lineage>
        <taxon>Eukaryota</taxon>
        <taxon>Fungi</taxon>
        <taxon>Dikarya</taxon>
        <taxon>Ascomycota</taxon>
        <taxon>Pezizomycotina</taxon>
        <taxon>Eurotiomycetes</taxon>
        <taxon>Chaetothyriomycetidae</taxon>
        <taxon>Chaetothyriales</taxon>
        <taxon>Herpotrichiellaceae</taxon>
        <taxon>Cladophialophora</taxon>
    </lineage>
</organism>
<name>A0A0D2BDA8_9EURO</name>
<dbReference type="EC" id="1.1.1.85" evidence="4 14"/>
<dbReference type="HOGENOM" id="CLU_031953_0_3_1"/>
<evidence type="ECO:0000313" key="17">
    <source>
        <dbReference type="EMBL" id="KIW35472.1"/>
    </source>
</evidence>
<evidence type="ECO:0000256" key="1">
    <source>
        <dbReference type="ARBA" id="ARBA00001936"/>
    </source>
</evidence>
<dbReference type="OrthoDB" id="419183at2759"/>
<dbReference type="GO" id="GO:0009098">
    <property type="term" value="P:L-leucine biosynthetic process"/>
    <property type="evidence" value="ECO:0007669"/>
    <property type="project" value="UniProtKB-UniPathway"/>
</dbReference>
<evidence type="ECO:0000313" key="18">
    <source>
        <dbReference type="Proteomes" id="UP000054466"/>
    </source>
</evidence>
<reference evidence="17 18" key="1">
    <citation type="submission" date="2015-01" db="EMBL/GenBank/DDBJ databases">
        <title>The Genome Sequence of Cladophialophora immunda CBS83496.</title>
        <authorList>
            <consortium name="The Broad Institute Genomics Platform"/>
            <person name="Cuomo C."/>
            <person name="de Hoog S."/>
            <person name="Gorbushina A."/>
            <person name="Stielow B."/>
            <person name="Teixiera M."/>
            <person name="Abouelleil A."/>
            <person name="Chapman S.B."/>
            <person name="Priest M."/>
            <person name="Young S.K."/>
            <person name="Wortman J."/>
            <person name="Nusbaum C."/>
            <person name="Birren B."/>
        </authorList>
    </citation>
    <scope>NUCLEOTIDE SEQUENCE [LARGE SCALE GENOMIC DNA]</scope>
    <source>
        <strain evidence="17 18">CBS 83496</strain>
    </source>
</reference>
<comment type="function">
    <text evidence="14">Catalyzes the oxidation of 3-carboxy-2-hydroxy-4-methylpentanoate (3-isopropylmalate) to 3-carboxy-4-methyl-2-oxopentanoate. The product decarboxylates to 4-methyl-2 oxopentanoate.</text>
</comment>
<comment type="cofactor">
    <cofactor evidence="1">
        <name>Mn(2+)</name>
        <dbReference type="ChEBI" id="CHEBI:29035"/>
    </cofactor>
</comment>
<sequence>MAAPVLESSASNPSTASPQTFRILVLPGDHVGPEVMDEALRVLDTVEITSQGRLKFEFNHQICGGCSIDKHGTPITDEVLRIAKEESDAVLFGSVGGPKWGTTYPNPESGLLRLRQHLDAFANIRPCTFYSRSLIPLSPLKPSIAEGTNFILLRENCGGAYFGPKVEEADFASDSWAYGRKEIERCARVAAALATTMGKDGKGTGTCPEGPATVWSSDKANVLASGRLWRKVTSEVFANEFPHVELKHQLADSLSMLMVKNPRMFNGVIHTDNTFGDMLSDQAGGVVGTLGVLPSASLSGIPDGKTRCNGIYEPVHGSAPDIAGKGIVNPVAQILSAAMMLRYSFNLAAEAAAIEAAVEKVLDGKDLGGLEIRSGDLGGTASTKEVGDAVCSVLEELLMGNSTGIPEKVNGDASTIGPNATAGQTTTTTTIPTHAKDNKKWEEKLEKEGVPTGPREALAL</sequence>
<dbReference type="InterPro" id="IPR024084">
    <property type="entry name" value="IsoPropMal-DH-like_dom"/>
</dbReference>
<evidence type="ECO:0000259" key="16">
    <source>
        <dbReference type="SMART" id="SM01329"/>
    </source>
</evidence>
<gene>
    <name evidence="17" type="ORF">PV07_02168</name>
</gene>
<evidence type="ECO:0000256" key="9">
    <source>
        <dbReference type="ARBA" id="ARBA00023002"/>
    </source>
</evidence>
<evidence type="ECO:0000256" key="3">
    <source>
        <dbReference type="ARBA" id="ARBA00011738"/>
    </source>
</evidence>
<dbReference type="GO" id="GO:0000287">
    <property type="term" value="F:magnesium ion binding"/>
    <property type="evidence" value="ECO:0007669"/>
    <property type="project" value="InterPro"/>
</dbReference>
<feature type="region of interest" description="Disordered" evidence="15">
    <location>
        <begin position="412"/>
        <end position="460"/>
    </location>
</feature>
<keyword evidence="18" id="KW-1185">Reference proteome</keyword>
<dbReference type="InterPro" id="IPR004429">
    <property type="entry name" value="Isopropylmalate_DH"/>
</dbReference>
<keyword evidence="11" id="KW-0464">Manganese</keyword>
<evidence type="ECO:0000256" key="10">
    <source>
        <dbReference type="ARBA" id="ARBA00023027"/>
    </source>
</evidence>
<keyword evidence="6" id="KW-0028">Amino-acid biosynthesis</keyword>
<keyword evidence="7 14" id="KW-0479">Metal-binding</keyword>
<keyword evidence="10 14" id="KW-0520">NAD</keyword>
<dbReference type="GO" id="GO:0005829">
    <property type="term" value="C:cytosol"/>
    <property type="evidence" value="ECO:0007669"/>
    <property type="project" value="TreeGrafter"/>
</dbReference>
<dbReference type="GeneID" id="27341362"/>
<evidence type="ECO:0000256" key="8">
    <source>
        <dbReference type="ARBA" id="ARBA00022842"/>
    </source>
</evidence>
<comment type="cofactor">
    <cofactor evidence="14">
        <name>Mg(2+)</name>
        <dbReference type="ChEBI" id="CHEBI:18420"/>
    </cofactor>
    <cofactor evidence="14">
        <name>Mn(2+)</name>
        <dbReference type="ChEBI" id="CHEBI:29035"/>
    </cofactor>
    <text evidence="14">Binds 1 Mg(2+) or Mn(2+) ion per subunit.</text>
</comment>
<protein>
    <recommendedName>
        <fullName evidence="4 14">3-isopropylmalate dehydrogenase</fullName>
        <ecNumber evidence="4 14">1.1.1.85</ecNumber>
    </recommendedName>
</protein>
<comment type="pathway">
    <text evidence="14">Amino-acid biosynthesis; L-leucine biosynthesis; L-leucine from 3-methyl-2-oxobutanoate: step 3/4.</text>
</comment>
<dbReference type="NCBIfam" id="TIGR00169">
    <property type="entry name" value="leuB"/>
    <property type="match status" value="1"/>
</dbReference>
<dbReference type="GO" id="GO:0051287">
    <property type="term" value="F:NAD binding"/>
    <property type="evidence" value="ECO:0007669"/>
    <property type="project" value="InterPro"/>
</dbReference>
<evidence type="ECO:0000256" key="5">
    <source>
        <dbReference type="ARBA" id="ARBA00022430"/>
    </source>
</evidence>
<feature type="domain" description="Isopropylmalate dehydrogenase-like" evidence="16">
    <location>
        <begin position="22"/>
        <end position="390"/>
    </location>
</feature>
<evidence type="ECO:0000256" key="2">
    <source>
        <dbReference type="ARBA" id="ARBA00007769"/>
    </source>
</evidence>
<evidence type="ECO:0000256" key="15">
    <source>
        <dbReference type="SAM" id="MobiDB-lite"/>
    </source>
</evidence>
<dbReference type="STRING" id="569365.A0A0D2BDA8"/>
<dbReference type="PANTHER" id="PTHR42979">
    <property type="entry name" value="3-ISOPROPYLMALATE DEHYDROGENASE"/>
    <property type="match status" value="1"/>
</dbReference>
<dbReference type="RefSeq" id="XP_016255688.1">
    <property type="nucleotide sequence ID" value="XM_016388760.1"/>
</dbReference>
<feature type="compositionally biased region" description="Polar residues" evidence="15">
    <location>
        <begin position="412"/>
        <end position="424"/>
    </location>
</feature>
<dbReference type="SMART" id="SM01329">
    <property type="entry name" value="Iso_dh"/>
    <property type="match status" value="1"/>
</dbReference>
<dbReference type="PANTHER" id="PTHR42979:SF4">
    <property type="entry name" value="3-ISOPROPYLMALATE DEHYDROGENASE"/>
    <property type="match status" value="1"/>
</dbReference>
<dbReference type="VEuPathDB" id="FungiDB:PV07_02168"/>
<dbReference type="SUPFAM" id="SSF53659">
    <property type="entry name" value="Isocitrate/Isopropylmalate dehydrogenase-like"/>
    <property type="match status" value="1"/>
</dbReference>
<keyword evidence="9 13" id="KW-0560">Oxidoreductase</keyword>
<dbReference type="GO" id="GO:0003862">
    <property type="term" value="F:3-isopropylmalate dehydrogenase activity"/>
    <property type="evidence" value="ECO:0007669"/>
    <property type="project" value="UniProtKB-EC"/>
</dbReference>
<dbReference type="Gene3D" id="3.40.718.10">
    <property type="entry name" value="Isopropylmalate Dehydrogenase"/>
    <property type="match status" value="1"/>
</dbReference>
<dbReference type="EMBL" id="KN847040">
    <property type="protein sequence ID" value="KIW35472.1"/>
    <property type="molecule type" value="Genomic_DNA"/>
</dbReference>